<organism evidence="3 4">
    <name type="scientific">Rhodoplanes tepidamans</name>
    <name type="common">Rhodoplanes cryptolactis</name>
    <dbReference type="NCBI Taxonomy" id="200616"/>
    <lineage>
        <taxon>Bacteria</taxon>
        <taxon>Pseudomonadati</taxon>
        <taxon>Pseudomonadota</taxon>
        <taxon>Alphaproteobacteria</taxon>
        <taxon>Hyphomicrobiales</taxon>
        <taxon>Nitrobacteraceae</taxon>
        <taxon>Rhodoplanes</taxon>
    </lineage>
</organism>
<dbReference type="RefSeq" id="WP_272777112.1">
    <property type="nucleotide sequence ID" value="NZ_JAQQLI010000014.1"/>
</dbReference>
<dbReference type="EMBL" id="JAQQLI010000014">
    <property type="protein sequence ID" value="MDC7786268.1"/>
    <property type="molecule type" value="Genomic_DNA"/>
</dbReference>
<dbReference type="SUPFAM" id="SSF53474">
    <property type="entry name" value="alpha/beta-Hydrolases"/>
    <property type="match status" value="1"/>
</dbReference>
<dbReference type="InterPro" id="IPR029058">
    <property type="entry name" value="AB_hydrolase_fold"/>
</dbReference>
<accession>A0ABT5J9E9</accession>
<gene>
    <name evidence="3" type="ORF">PQJ73_11300</name>
</gene>
<keyword evidence="4" id="KW-1185">Reference proteome</keyword>
<comment type="caution">
    <text evidence="3">The sequence shown here is derived from an EMBL/GenBank/DDBJ whole genome shotgun (WGS) entry which is preliminary data.</text>
</comment>
<feature type="region of interest" description="Disordered" evidence="2">
    <location>
        <begin position="445"/>
        <end position="465"/>
    </location>
</feature>
<evidence type="ECO:0000313" key="3">
    <source>
        <dbReference type="EMBL" id="MDC7786268.1"/>
    </source>
</evidence>
<sequence>MTTSNRSALLRSVASLSGLFAAVIVGGSVVVAGPPDRPAVEAPLDPHAAHLGFRFRDRTMDFVFGSLVLGAAVNHGSEIGEAFATARAIVDGDAANWRAAWLRTAPLLEARGERSLAGHHRVSARDQFMRAGYAYRIALVAMTPDDPLFLETARKSRTLMRRAGELLEPKLEYVEIPFDGTVLPGYFRKAAAGDRPAKTLIVIGGAETFAEDQYFYVAPQAFDRGYNFLTVDLPGQGLLPREGRVFRADIEVPLEAVVDYALARRDVDRDRLAVYGISSGGGFVPQAAAHDHRISAIVMNNCVVDAGAGVARMAVATATPDIVAGWSSFEQIANRLIAWRFGVDMNDLPGLVAANRYFRFDPAAVTSPALVLVAGGEMKSAEIQRQNRICLDGLANPRKSLVVTSEAEGAANHVVMENRSLMAQEVFDWLDETFAGAGAGVPSKGLRAPAAASSRRPAEVLPARD</sequence>
<reference evidence="3" key="1">
    <citation type="journal article" date="2023" name="Microbiol Resour">
        <title>Genome Sequences of Rhodoplanes serenus and Two Thermotolerant Strains, Rhodoplanes tepidamans and 'Rhodoplanes cryptolactis,' Further Refine the Genus.</title>
        <authorList>
            <person name="Rayyan A.A."/>
            <person name="Kyndt J.A."/>
        </authorList>
    </citation>
    <scope>NUCLEOTIDE SEQUENCE</scope>
    <source>
        <strain evidence="3">DSM 9987</strain>
    </source>
</reference>
<dbReference type="PANTHER" id="PTHR22946:SF12">
    <property type="entry name" value="CONIDIAL PIGMENT BIOSYNTHESIS PROTEIN AYG1 (AFU_ORTHOLOGUE AFUA_2G17550)"/>
    <property type="match status" value="1"/>
</dbReference>
<dbReference type="PANTHER" id="PTHR22946">
    <property type="entry name" value="DIENELACTONE HYDROLASE DOMAIN-CONTAINING PROTEIN-RELATED"/>
    <property type="match status" value="1"/>
</dbReference>
<feature type="compositionally biased region" description="Basic and acidic residues" evidence="2">
    <location>
        <begin position="456"/>
        <end position="465"/>
    </location>
</feature>
<dbReference type="Pfam" id="PF06500">
    <property type="entry name" value="FrsA-like"/>
    <property type="match status" value="1"/>
</dbReference>
<dbReference type="Gene3D" id="1.20.1440.110">
    <property type="entry name" value="acylaminoacyl peptidase"/>
    <property type="match status" value="1"/>
</dbReference>
<proteinExistence type="predicted"/>
<evidence type="ECO:0000256" key="2">
    <source>
        <dbReference type="SAM" id="MobiDB-lite"/>
    </source>
</evidence>
<dbReference type="Gene3D" id="3.40.50.1820">
    <property type="entry name" value="alpha/beta hydrolase"/>
    <property type="match status" value="1"/>
</dbReference>
<evidence type="ECO:0000313" key="4">
    <source>
        <dbReference type="Proteomes" id="UP001165652"/>
    </source>
</evidence>
<reference evidence="3" key="2">
    <citation type="submission" date="2023-02" db="EMBL/GenBank/DDBJ databases">
        <authorList>
            <person name="Rayyan A."/>
            <person name="Meyer T."/>
            <person name="Kyndt J.A."/>
        </authorList>
    </citation>
    <scope>NUCLEOTIDE SEQUENCE</scope>
    <source>
        <strain evidence="3">DSM 9987</strain>
    </source>
</reference>
<evidence type="ECO:0000256" key="1">
    <source>
        <dbReference type="ARBA" id="ARBA00022801"/>
    </source>
</evidence>
<dbReference type="InterPro" id="IPR010520">
    <property type="entry name" value="FrsA-like"/>
</dbReference>
<keyword evidence="1 3" id="KW-0378">Hydrolase</keyword>
<dbReference type="GO" id="GO:0016787">
    <property type="term" value="F:hydrolase activity"/>
    <property type="evidence" value="ECO:0007669"/>
    <property type="project" value="UniProtKB-KW"/>
</dbReference>
<dbReference type="Proteomes" id="UP001165652">
    <property type="component" value="Unassembled WGS sequence"/>
</dbReference>
<protein>
    <submittedName>
        <fullName evidence="3">Alpha/beta hydrolase</fullName>
    </submittedName>
</protein>
<name>A0ABT5J9E9_RHOTP</name>
<dbReference type="InterPro" id="IPR050261">
    <property type="entry name" value="FrsA_esterase"/>
</dbReference>